<evidence type="ECO:0000256" key="8">
    <source>
        <dbReference type="SAM" id="SignalP"/>
    </source>
</evidence>
<evidence type="ECO:0000259" key="11">
    <source>
        <dbReference type="PROSITE" id="PS51883"/>
    </source>
</evidence>
<sequence>MLLRAAFVLATCASLTPPPRATTNQVRRHSTLLDEKERNRRRRAEELGFWDEARLDVSGGDGGDGCLSFRREKYVAMGGPNGGNGARGGSVIVVCDRNLNTLGVARRRRVRTAERGQHGRGSNKHARAPRDSYIRVPPGTVVREASSGKVAGELRSHGDALLVARGGRGGRGNAAFKTARRTAPRIAERGERGASRSIVLELQLVADVGLVGLPNAGKSTLLRSATAANPKVADYAFTTLVPNLGVWEPSLSKDSRKKVRGRRSAVGGATKNELKRRQKLRRRSTGRRGDKRPFVDQAGAAEGIDKSTGSSADAFADRQLDAILDGVVNEEPTVEEEVEREEEKGLVICDIPGLVDKASQGVGLGDAFLKHVERCACLLHVVDASRDDPCADYDIISRELESYSDTLAKKPRVVLLNKVDALDASREAQLVQELRAKCEHTRVATASALSGKGVDALMTKLRGFVDKHSSDTYAPVGERVDLDPPFANSPEADSSFTITDGTKEGYAGQWRVDSPRLEKIAAMTKFDQPDAVARFGRVVEALGVAAELESRGAVRGDLVMIGDDVDLEYDPVGWSPYSELKQASEEEDEEVHEEGEFLDYDGEVLDDYEEETYGDEDFLFLLDGDS</sequence>
<organism evidence="12">
    <name type="scientific">Pelagomonas calceolata</name>
    <dbReference type="NCBI Taxonomy" id="35677"/>
    <lineage>
        <taxon>Eukaryota</taxon>
        <taxon>Sar</taxon>
        <taxon>Stramenopiles</taxon>
        <taxon>Ochrophyta</taxon>
        <taxon>Pelagophyceae</taxon>
        <taxon>Pelagomonadales</taxon>
        <taxon>Pelagomonadaceae</taxon>
        <taxon>Pelagomonas</taxon>
    </lineage>
</organism>
<protein>
    <recommendedName>
        <fullName evidence="15">OBG-type G domain-containing protein</fullName>
    </recommendedName>
</protein>
<evidence type="ECO:0000256" key="4">
    <source>
        <dbReference type="ARBA" id="ARBA00022741"/>
    </source>
</evidence>
<dbReference type="CDD" id="cd01898">
    <property type="entry name" value="Obg"/>
    <property type="match status" value="1"/>
</dbReference>
<gene>
    <name evidence="12" type="ORF">PCAL00307_LOCUS5420</name>
    <name evidence="13" type="ORF">PECAL_6P07360</name>
</gene>
<keyword evidence="3" id="KW-0479">Metal-binding</keyword>
<dbReference type="PRINTS" id="PR00326">
    <property type="entry name" value="GTP1OBG"/>
</dbReference>
<dbReference type="Gene3D" id="3.40.50.300">
    <property type="entry name" value="P-loop containing nucleotide triphosphate hydrolases"/>
    <property type="match status" value="1"/>
</dbReference>
<dbReference type="PROSITE" id="PS51883">
    <property type="entry name" value="OBG"/>
    <property type="match status" value="1"/>
</dbReference>
<evidence type="ECO:0000259" key="10">
    <source>
        <dbReference type="PROSITE" id="PS51881"/>
    </source>
</evidence>
<dbReference type="Gene3D" id="3.30.300.350">
    <property type="entry name" value="GTP-binding protein OBG, C-terminal domain"/>
    <property type="match status" value="1"/>
</dbReference>
<name>A0A7S3ZQ16_9STRA</name>
<feature type="region of interest" description="Disordered" evidence="7">
    <location>
        <begin position="477"/>
        <end position="501"/>
    </location>
</feature>
<evidence type="ECO:0000256" key="3">
    <source>
        <dbReference type="ARBA" id="ARBA00022723"/>
    </source>
</evidence>
<feature type="region of interest" description="Disordered" evidence="7">
    <location>
        <begin position="111"/>
        <end position="133"/>
    </location>
</feature>
<comment type="cofactor">
    <cofactor evidence="1">
        <name>Mg(2+)</name>
        <dbReference type="ChEBI" id="CHEBI:18420"/>
    </cofactor>
</comment>
<dbReference type="EMBL" id="CAKKNE010000006">
    <property type="protein sequence ID" value="CAH0379135.1"/>
    <property type="molecule type" value="Genomic_DNA"/>
</dbReference>
<dbReference type="InterPro" id="IPR031167">
    <property type="entry name" value="G_OBG"/>
</dbReference>
<feature type="domain" description="Obg" evidence="11">
    <location>
        <begin position="47"/>
        <end position="205"/>
    </location>
</feature>
<dbReference type="GO" id="GO:0005525">
    <property type="term" value="F:GTP binding"/>
    <property type="evidence" value="ECO:0007669"/>
    <property type="project" value="UniProtKB-KW"/>
</dbReference>
<evidence type="ECO:0000256" key="6">
    <source>
        <dbReference type="ARBA" id="ARBA00023134"/>
    </source>
</evidence>
<feature type="domain" description="OBG-type G" evidence="9">
    <location>
        <begin position="206"/>
        <end position="466"/>
    </location>
</feature>
<dbReference type="Pfam" id="PF01926">
    <property type="entry name" value="MMR_HSR1"/>
    <property type="match status" value="1"/>
</dbReference>
<evidence type="ECO:0000256" key="2">
    <source>
        <dbReference type="ARBA" id="ARBA00007699"/>
    </source>
</evidence>
<keyword evidence="8" id="KW-0732">Signal</keyword>
<feature type="domain" description="OCT" evidence="10">
    <location>
        <begin position="488"/>
        <end position="571"/>
    </location>
</feature>
<reference evidence="13" key="2">
    <citation type="submission" date="2021-11" db="EMBL/GenBank/DDBJ databases">
        <authorList>
            <consortium name="Genoscope - CEA"/>
            <person name="William W."/>
        </authorList>
    </citation>
    <scope>NUCLEOTIDE SEQUENCE</scope>
</reference>
<dbReference type="Pfam" id="PF01018">
    <property type="entry name" value="GTP1_OBG"/>
    <property type="match status" value="1"/>
</dbReference>
<dbReference type="FunFam" id="2.70.210.12:FF:000001">
    <property type="entry name" value="GTPase Obg"/>
    <property type="match status" value="1"/>
</dbReference>
<dbReference type="InterPro" id="IPR006073">
    <property type="entry name" value="GTP-bd"/>
</dbReference>
<feature type="region of interest" description="Disordered" evidence="7">
    <location>
        <begin position="251"/>
        <end position="310"/>
    </location>
</feature>
<dbReference type="OrthoDB" id="347018at2759"/>
<evidence type="ECO:0000256" key="1">
    <source>
        <dbReference type="ARBA" id="ARBA00001946"/>
    </source>
</evidence>
<dbReference type="Pfam" id="PF09269">
    <property type="entry name" value="DUF1967"/>
    <property type="match status" value="1"/>
</dbReference>
<proteinExistence type="inferred from homology"/>
<dbReference type="AlphaFoldDB" id="A0A7S3ZQ16"/>
<dbReference type="GO" id="GO:0000287">
    <property type="term" value="F:magnesium ion binding"/>
    <property type="evidence" value="ECO:0007669"/>
    <property type="project" value="InterPro"/>
</dbReference>
<dbReference type="InterPro" id="IPR027417">
    <property type="entry name" value="P-loop_NTPase"/>
</dbReference>
<dbReference type="SUPFAM" id="SSF82051">
    <property type="entry name" value="Obg GTP-binding protein N-terminal domain"/>
    <property type="match status" value="1"/>
</dbReference>
<keyword evidence="14" id="KW-1185">Reference proteome</keyword>
<evidence type="ECO:0000259" key="9">
    <source>
        <dbReference type="PROSITE" id="PS51710"/>
    </source>
</evidence>
<evidence type="ECO:0000256" key="7">
    <source>
        <dbReference type="SAM" id="MobiDB-lite"/>
    </source>
</evidence>
<evidence type="ECO:0000313" key="13">
    <source>
        <dbReference type="EMBL" id="CAH0379135.1"/>
    </source>
</evidence>
<accession>A0A7S3ZQ16</accession>
<dbReference type="PROSITE" id="PS51710">
    <property type="entry name" value="G_OBG"/>
    <property type="match status" value="1"/>
</dbReference>
<dbReference type="GO" id="GO:0042254">
    <property type="term" value="P:ribosome biogenesis"/>
    <property type="evidence" value="ECO:0007669"/>
    <property type="project" value="UniProtKB-UniRule"/>
</dbReference>
<dbReference type="InterPro" id="IPR014100">
    <property type="entry name" value="GTP-bd_Obg/CgtA"/>
</dbReference>
<dbReference type="NCBIfam" id="TIGR03595">
    <property type="entry name" value="Obg_CgtA_exten"/>
    <property type="match status" value="1"/>
</dbReference>
<dbReference type="HAMAP" id="MF_01454">
    <property type="entry name" value="GTPase_Obg"/>
    <property type="match status" value="1"/>
</dbReference>
<evidence type="ECO:0000313" key="12">
    <source>
        <dbReference type="EMBL" id="CAE0689985.1"/>
    </source>
</evidence>
<reference evidence="12" key="1">
    <citation type="submission" date="2021-01" db="EMBL/GenBank/DDBJ databases">
        <authorList>
            <person name="Corre E."/>
            <person name="Pelletier E."/>
            <person name="Niang G."/>
            <person name="Scheremetjew M."/>
            <person name="Finn R."/>
            <person name="Kale V."/>
            <person name="Holt S."/>
            <person name="Cochrane G."/>
            <person name="Meng A."/>
            <person name="Brown T."/>
            <person name="Cohen L."/>
        </authorList>
    </citation>
    <scope>NUCLEOTIDE SEQUENCE</scope>
    <source>
        <strain evidence="12">CCMP1756</strain>
    </source>
</reference>
<dbReference type="GO" id="GO:0005739">
    <property type="term" value="C:mitochondrion"/>
    <property type="evidence" value="ECO:0007669"/>
    <property type="project" value="TreeGrafter"/>
</dbReference>
<dbReference type="Gene3D" id="2.70.210.12">
    <property type="entry name" value="GTP1/OBG domain"/>
    <property type="match status" value="1"/>
</dbReference>
<keyword evidence="6" id="KW-0342">GTP-binding</keyword>
<keyword evidence="5" id="KW-0460">Magnesium</keyword>
<dbReference type="EMBL" id="HBIW01006505">
    <property type="protein sequence ID" value="CAE0689985.1"/>
    <property type="molecule type" value="Transcribed_RNA"/>
</dbReference>
<dbReference type="Proteomes" id="UP000789595">
    <property type="component" value="Unassembled WGS sequence"/>
</dbReference>
<dbReference type="InterPro" id="IPR006169">
    <property type="entry name" value="GTP1_OBG_dom"/>
</dbReference>
<evidence type="ECO:0008006" key="15">
    <source>
        <dbReference type="Google" id="ProtNLM"/>
    </source>
</evidence>
<dbReference type="InterPro" id="IPR036346">
    <property type="entry name" value="GTP-bd_prot_GTP1/OBG_C_sf"/>
</dbReference>
<dbReference type="PANTHER" id="PTHR11702">
    <property type="entry name" value="DEVELOPMENTALLY REGULATED GTP-BINDING PROTEIN-RELATED"/>
    <property type="match status" value="1"/>
</dbReference>
<dbReference type="InterPro" id="IPR036726">
    <property type="entry name" value="GTP1_OBG_dom_sf"/>
</dbReference>
<feature type="compositionally biased region" description="Polar residues" evidence="7">
    <location>
        <begin position="491"/>
        <end position="500"/>
    </location>
</feature>
<feature type="signal peptide" evidence="8">
    <location>
        <begin position="1"/>
        <end position="21"/>
    </location>
</feature>
<dbReference type="PROSITE" id="PS51881">
    <property type="entry name" value="OCT"/>
    <property type="match status" value="1"/>
</dbReference>
<comment type="similarity">
    <text evidence="2">Belongs to the TRAFAC class OBG-HflX-like GTPase superfamily. OBG GTPase family.</text>
</comment>
<feature type="chain" id="PRO_5036212209" description="OBG-type G domain-containing protein" evidence="8">
    <location>
        <begin position="22"/>
        <end position="626"/>
    </location>
</feature>
<dbReference type="InterPro" id="IPR045086">
    <property type="entry name" value="OBG_GTPase"/>
</dbReference>
<keyword evidence="4" id="KW-0547">Nucleotide-binding</keyword>
<dbReference type="GO" id="GO:0003924">
    <property type="term" value="F:GTPase activity"/>
    <property type="evidence" value="ECO:0007669"/>
    <property type="project" value="InterPro"/>
</dbReference>
<dbReference type="SUPFAM" id="SSF52540">
    <property type="entry name" value="P-loop containing nucleoside triphosphate hydrolases"/>
    <property type="match status" value="1"/>
</dbReference>
<dbReference type="InterPro" id="IPR015349">
    <property type="entry name" value="OCT_dom"/>
</dbReference>
<evidence type="ECO:0000313" key="14">
    <source>
        <dbReference type="Proteomes" id="UP000789595"/>
    </source>
</evidence>
<evidence type="ECO:0000256" key="5">
    <source>
        <dbReference type="ARBA" id="ARBA00022842"/>
    </source>
</evidence>
<dbReference type="PANTHER" id="PTHR11702:SF44">
    <property type="entry name" value="GTP-BINDING PROTEIN OBGC, CHLOROPLASTIC"/>
    <property type="match status" value="1"/>
</dbReference>
<dbReference type="SUPFAM" id="SSF102741">
    <property type="entry name" value="Obg GTP-binding protein C-terminal domain"/>
    <property type="match status" value="1"/>
</dbReference>
<feature type="compositionally biased region" description="Basic residues" evidence="7">
    <location>
        <begin position="274"/>
        <end position="286"/>
    </location>
</feature>